<proteinExistence type="inferred from homology"/>
<evidence type="ECO:0000256" key="4">
    <source>
        <dbReference type="ARBA" id="ARBA00022824"/>
    </source>
</evidence>
<accession>A0AAU9K9W1</accession>
<evidence type="ECO:0000313" key="9">
    <source>
        <dbReference type="EMBL" id="CAG9334819.1"/>
    </source>
</evidence>
<keyword evidence="10" id="KW-1185">Reference proteome</keyword>
<feature type="compositionally biased region" description="Basic and acidic residues" evidence="8">
    <location>
        <begin position="284"/>
        <end position="307"/>
    </location>
</feature>
<evidence type="ECO:0000256" key="1">
    <source>
        <dbReference type="ARBA" id="ARBA00004477"/>
    </source>
</evidence>
<evidence type="ECO:0000256" key="8">
    <source>
        <dbReference type="SAM" id="MobiDB-lite"/>
    </source>
</evidence>
<comment type="function">
    <text evidence="7">May be involved in the degradation of misfolded endoplasmic reticulum (ER) luminal proteins.</text>
</comment>
<dbReference type="GO" id="GO:0005789">
    <property type="term" value="C:endoplasmic reticulum membrane"/>
    <property type="evidence" value="ECO:0007669"/>
    <property type="project" value="UniProtKB-SubCell"/>
</dbReference>
<feature type="compositionally biased region" description="Polar residues" evidence="8">
    <location>
        <begin position="248"/>
        <end position="262"/>
    </location>
</feature>
<organism evidence="9 10">
    <name type="scientific">Blepharisma stoltei</name>
    <dbReference type="NCBI Taxonomy" id="1481888"/>
    <lineage>
        <taxon>Eukaryota</taxon>
        <taxon>Sar</taxon>
        <taxon>Alveolata</taxon>
        <taxon>Ciliophora</taxon>
        <taxon>Postciliodesmatophora</taxon>
        <taxon>Heterotrichea</taxon>
        <taxon>Heterotrichida</taxon>
        <taxon>Blepharismidae</taxon>
        <taxon>Blepharisma</taxon>
    </lineage>
</organism>
<dbReference type="Proteomes" id="UP001162131">
    <property type="component" value="Unassembled WGS sequence"/>
</dbReference>
<keyword evidence="5 7" id="KW-1133">Transmembrane helix</keyword>
<evidence type="ECO:0000256" key="7">
    <source>
        <dbReference type="RuleBase" id="RU363059"/>
    </source>
</evidence>
<feature type="transmembrane region" description="Helical" evidence="7">
    <location>
        <begin position="175"/>
        <end position="202"/>
    </location>
</feature>
<dbReference type="GO" id="GO:0006950">
    <property type="term" value="P:response to stress"/>
    <property type="evidence" value="ECO:0007669"/>
    <property type="project" value="UniProtKB-ARBA"/>
</dbReference>
<gene>
    <name evidence="9" type="ORF">BSTOLATCC_MIC62404</name>
</gene>
<comment type="subcellular location">
    <subcellularLocation>
        <location evidence="1 7">Endoplasmic reticulum membrane</location>
        <topology evidence="1 7">Multi-pass membrane protein</topology>
    </subcellularLocation>
</comment>
<protein>
    <recommendedName>
        <fullName evidence="7">Derlin</fullName>
    </recommendedName>
</protein>
<feature type="compositionally biased region" description="Pro residues" evidence="8">
    <location>
        <begin position="265"/>
        <end position="274"/>
    </location>
</feature>
<keyword evidence="4 7" id="KW-0256">Endoplasmic reticulum</keyword>
<comment type="caution">
    <text evidence="9">The sequence shown here is derived from an EMBL/GenBank/DDBJ whole genome shotgun (WGS) entry which is preliminary data.</text>
</comment>
<comment type="similarity">
    <text evidence="2 7">Belongs to the derlin family.</text>
</comment>
<feature type="transmembrane region" description="Helical" evidence="7">
    <location>
        <begin position="135"/>
        <end position="154"/>
    </location>
</feature>
<keyword evidence="6 7" id="KW-0472">Membrane</keyword>
<evidence type="ECO:0000256" key="6">
    <source>
        <dbReference type="ARBA" id="ARBA00023136"/>
    </source>
</evidence>
<dbReference type="InterPro" id="IPR007599">
    <property type="entry name" value="DER1"/>
</dbReference>
<dbReference type="Gene3D" id="1.20.1540.10">
    <property type="entry name" value="Rhomboid-like"/>
    <property type="match status" value="1"/>
</dbReference>
<dbReference type="PANTHER" id="PTHR11009">
    <property type="entry name" value="DER1-LIKE PROTEIN, DERLIN"/>
    <property type="match status" value="1"/>
</dbReference>
<feature type="transmembrane region" description="Helical" evidence="7">
    <location>
        <begin position="27"/>
        <end position="50"/>
    </location>
</feature>
<keyword evidence="3 7" id="KW-0812">Transmembrane</keyword>
<evidence type="ECO:0000256" key="2">
    <source>
        <dbReference type="ARBA" id="ARBA00008917"/>
    </source>
</evidence>
<name>A0AAU9K9W1_9CILI</name>
<evidence type="ECO:0000313" key="10">
    <source>
        <dbReference type="Proteomes" id="UP001162131"/>
    </source>
</evidence>
<dbReference type="EMBL" id="CAJZBQ010000060">
    <property type="protein sequence ID" value="CAG9334819.1"/>
    <property type="molecule type" value="Genomic_DNA"/>
</dbReference>
<feature type="transmembrane region" description="Helical" evidence="7">
    <location>
        <begin position="101"/>
        <end position="123"/>
    </location>
</feature>
<evidence type="ECO:0000256" key="5">
    <source>
        <dbReference type="ARBA" id="ARBA00022989"/>
    </source>
</evidence>
<dbReference type="SUPFAM" id="SSF144091">
    <property type="entry name" value="Rhomboid-like"/>
    <property type="match status" value="1"/>
</dbReference>
<dbReference type="Pfam" id="PF04511">
    <property type="entry name" value="DER1"/>
    <property type="match status" value="1"/>
</dbReference>
<reference evidence="9" key="1">
    <citation type="submission" date="2021-09" db="EMBL/GenBank/DDBJ databases">
        <authorList>
            <consortium name="AG Swart"/>
            <person name="Singh M."/>
            <person name="Singh A."/>
            <person name="Seah K."/>
            <person name="Emmerich C."/>
        </authorList>
    </citation>
    <scope>NUCLEOTIDE SEQUENCE</scope>
    <source>
        <strain evidence="9">ATCC30299</strain>
    </source>
</reference>
<feature type="region of interest" description="Disordered" evidence="8">
    <location>
        <begin position="248"/>
        <end position="307"/>
    </location>
</feature>
<sequence length="307" mass="35596">MFFSDPNQDVGARLKYWWQNIPAYTRLILYISIFVYILSWLPIYIDYAFISSPQLTLTSFQLWRLFTFPYVPISILDLIFEMISFLFLSCKIERKYGTSKYFMYFFINNALIALSMSLIFMLISCIPIDYLQGLAYYYLAGLWPIIMMEIVIRCNKNPEASTQFFFIPIQIKSKYFPFVMTAIFCLLGVFWELIFGLLFGYLHVYGILKFTILSDEFASRLEDSVVCLGLRKLPHFIENAMAGDEELPSSQTTTQQAFPQVTSPQNPPSAPQPAPFSGQGYRLGGDEQSKGRNYDKLEESAKEEELF</sequence>
<feature type="transmembrane region" description="Helical" evidence="7">
    <location>
        <begin position="70"/>
        <end position="89"/>
    </location>
</feature>
<dbReference type="AlphaFoldDB" id="A0AAU9K9W1"/>
<dbReference type="InterPro" id="IPR035952">
    <property type="entry name" value="Rhomboid-like_sf"/>
</dbReference>
<evidence type="ECO:0000256" key="3">
    <source>
        <dbReference type="ARBA" id="ARBA00022692"/>
    </source>
</evidence>